<evidence type="ECO:0000256" key="2">
    <source>
        <dbReference type="ARBA" id="ARBA00019942"/>
    </source>
</evidence>
<dbReference type="FunFam" id="1.10.10.1330:FF:000001">
    <property type="entry name" value="RNA polymerase sigma-54 factor"/>
    <property type="match status" value="1"/>
</dbReference>
<evidence type="ECO:0000259" key="13">
    <source>
        <dbReference type="Pfam" id="PF04963"/>
    </source>
</evidence>
<evidence type="ECO:0000256" key="4">
    <source>
        <dbReference type="ARBA" id="ARBA00022679"/>
    </source>
</evidence>
<dbReference type="GO" id="GO:0016779">
    <property type="term" value="F:nucleotidyltransferase activity"/>
    <property type="evidence" value="ECO:0007669"/>
    <property type="project" value="UniProtKB-KW"/>
</dbReference>
<dbReference type="AlphaFoldDB" id="A0A1H7LGG4"/>
<gene>
    <name evidence="14" type="ORF">SAMN05216262_104155</name>
</gene>
<dbReference type="PROSITE" id="PS00717">
    <property type="entry name" value="SIGMA54_1"/>
    <property type="match status" value="1"/>
</dbReference>
<dbReference type="PANTHER" id="PTHR32248:SF4">
    <property type="entry name" value="RNA POLYMERASE SIGMA-54 FACTOR"/>
    <property type="match status" value="1"/>
</dbReference>
<keyword evidence="9 10" id="KW-0804">Transcription</keyword>
<dbReference type="InterPro" id="IPR038709">
    <property type="entry name" value="RpoN_core-bd_sf"/>
</dbReference>
<dbReference type="OrthoDB" id="9814402at2"/>
<evidence type="ECO:0000256" key="10">
    <source>
        <dbReference type="PIRNR" id="PIRNR000774"/>
    </source>
</evidence>
<dbReference type="GO" id="GO:0006352">
    <property type="term" value="P:DNA-templated transcription initiation"/>
    <property type="evidence" value="ECO:0007669"/>
    <property type="project" value="InterPro"/>
</dbReference>
<keyword evidence="7 10" id="KW-0731">Sigma factor</keyword>
<name>A0A1H7LGG4_9GAMM</name>
<dbReference type="RefSeq" id="WP_085284380.1">
    <property type="nucleotide sequence ID" value="NZ_FOBI01000004.1"/>
</dbReference>
<dbReference type="Gene3D" id="1.10.10.1330">
    <property type="entry name" value="RNA polymerase sigma-54 factor, core-binding domain"/>
    <property type="match status" value="1"/>
</dbReference>
<dbReference type="InterPro" id="IPR007634">
    <property type="entry name" value="RNA_pol_sigma_54_DNA-bd"/>
</dbReference>
<dbReference type="Gene3D" id="1.10.10.60">
    <property type="entry name" value="Homeodomain-like"/>
    <property type="match status" value="1"/>
</dbReference>
<dbReference type="InterPro" id="IPR000394">
    <property type="entry name" value="RNA_pol_sigma_54"/>
</dbReference>
<dbReference type="Pfam" id="PF00309">
    <property type="entry name" value="Sigma54_AID"/>
    <property type="match status" value="1"/>
</dbReference>
<protein>
    <recommendedName>
        <fullName evidence="2 10">RNA polymerase sigma-54 factor</fullName>
    </recommendedName>
</protein>
<dbReference type="NCBIfam" id="NF009118">
    <property type="entry name" value="PRK12469.1"/>
    <property type="match status" value="1"/>
</dbReference>
<evidence type="ECO:0000256" key="1">
    <source>
        <dbReference type="ARBA" id="ARBA00008798"/>
    </source>
</evidence>
<dbReference type="STRING" id="641665.GCA_002104455_02851"/>
<dbReference type="PIRSF" id="PIRSF000774">
    <property type="entry name" value="RpoN"/>
    <property type="match status" value="1"/>
</dbReference>
<dbReference type="GO" id="GO:0016987">
    <property type="term" value="F:sigma factor activity"/>
    <property type="evidence" value="ECO:0007669"/>
    <property type="project" value="UniProtKB-KW"/>
</dbReference>
<evidence type="ECO:0000313" key="14">
    <source>
        <dbReference type="EMBL" id="SEK97986.1"/>
    </source>
</evidence>
<dbReference type="PRINTS" id="PR00045">
    <property type="entry name" value="SIGMA54FCT"/>
</dbReference>
<dbReference type="FunFam" id="1.10.10.60:FF:000045">
    <property type="entry name" value="RNA polymerase sigma-54 factor"/>
    <property type="match status" value="1"/>
</dbReference>
<dbReference type="PANTHER" id="PTHR32248">
    <property type="entry name" value="RNA POLYMERASE SIGMA-54 FACTOR"/>
    <property type="match status" value="1"/>
</dbReference>
<dbReference type="Pfam" id="PF04963">
    <property type="entry name" value="Sigma54_CBD"/>
    <property type="match status" value="1"/>
</dbReference>
<dbReference type="GO" id="GO:0001216">
    <property type="term" value="F:DNA-binding transcription activator activity"/>
    <property type="evidence" value="ECO:0007669"/>
    <property type="project" value="InterPro"/>
</dbReference>
<keyword evidence="5 10" id="KW-0548">Nucleotidyltransferase</keyword>
<dbReference type="Pfam" id="PF04552">
    <property type="entry name" value="Sigma54_DBD"/>
    <property type="match status" value="1"/>
</dbReference>
<comment type="function">
    <text evidence="10">Sigma factors are initiation factors that promote the attachment of RNA polymerase to specific initiation sites and are then released.</text>
</comment>
<organism evidence="14 15">
    <name type="scientific">Colwellia chukchiensis</name>
    <dbReference type="NCBI Taxonomy" id="641665"/>
    <lineage>
        <taxon>Bacteria</taxon>
        <taxon>Pseudomonadati</taxon>
        <taxon>Pseudomonadota</taxon>
        <taxon>Gammaproteobacteria</taxon>
        <taxon>Alteromonadales</taxon>
        <taxon>Colwelliaceae</taxon>
        <taxon>Colwellia</taxon>
    </lineage>
</organism>
<evidence type="ECO:0000256" key="3">
    <source>
        <dbReference type="ARBA" id="ARBA00022478"/>
    </source>
</evidence>
<evidence type="ECO:0000313" key="15">
    <source>
        <dbReference type="Proteomes" id="UP000199297"/>
    </source>
</evidence>
<dbReference type="GO" id="GO:0000976">
    <property type="term" value="F:transcription cis-regulatory region binding"/>
    <property type="evidence" value="ECO:0007669"/>
    <property type="project" value="UniProtKB-ARBA"/>
</dbReference>
<dbReference type="EMBL" id="FOBI01000004">
    <property type="protein sequence ID" value="SEK97986.1"/>
    <property type="molecule type" value="Genomic_DNA"/>
</dbReference>
<evidence type="ECO:0000256" key="7">
    <source>
        <dbReference type="ARBA" id="ARBA00023082"/>
    </source>
</evidence>
<evidence type="ECO:0000256" key="11">
    <source>
        <dbReference type="SAM" id="MobiDB-lite"/>
    </source>
</evidence>
<feature type="region of interest" description="Disordered" evidence="11">
    <location>
        <begin position="44"/>
        <end position="132"/>
    </location>
</feature>
<dbReference type="GO" id="GO:0000428">
    <property type="term" value="C:DNA-directed RNA polymerase complex"/>
    <property type="evidence" value="ECO:0007669"/>
    <property type="project" value="UniProtKB-KW"/>
</dbReference>
<evidence type="ECO:0000256" key="9">
    <source>
        <dbReference type="ARBA" id="ARBA00023163"/>
    </source>
</evidence>
<sequence>MRPTLQLRIGQQLTMTPQLQQAIKLLQLSTLDLQQEIQEALESNPLLEVDESPDTASENTPDHLEAGFSASVGENSEKNSADGSEDAAPTIDEISSSEGLAKTELPEELNNDTTWDDNFSAGASSAGMGPASEDYTYQGETKDSLQDHLIWQVELSPFTDTDKAIAIAIIEAIDDAGYLTVSAEDILESVGIDDLELDEVEVVLKRINVFDPIGVAARSISECLLIQLNQFADDTPWLAESKLAVTEHIDLLGNRDYRQLMRKLRLKEEQLREVIRLIQSLDPRPGDSVVKSEEQYVIPDVSVEKKNGRWTVELNPDTAPKLTVNQQYAAMSRTMKSPADSQFIRSNLQEAKWFIKSLESRNDTLLKVSNCIVQRQQGFFEHGPEAMRPMVLNDIAEAVDMHESTISRVTTQKYMHTPRGIFELKYFFSSHVSTENGGECSSTAIRELIKKLVSAELPAKPLSDSKIADILAEQGIKVARRTIAKYRESLSIPPSNQRKSLL</sequence>
<keyword evidence="6 10" id="KW-0805">Transcription regulation</keyword>
<dbReference type="Proteomes" id="UP000199297">
    <property type="component" value="Unassembled WGS sequence"/>
</dbReference>
<keyword evidence="4 10" id="KW-0808">Transferase</keyword>
<dbReference type="PROSITE" id="PS50044">
    <property type="entry name" value="SIGMA54_3"/>
    <property type="match status" value="1"/>
</dbReference>
<evidence type="ECO:0000256" key="5">
    <source>
        <dbReference type="ARBA" id="ARBA00022695"/>
    </source>
</evidence>
<dbReference type="PROSITE" id="PS00718">
    <property type="entry name" value="SIGMA54_2"/>
    <property type="match status" value="1"/>
</dbReference>
<feature type="compositionally biased region" description="Low complexity" evidence="11">
    <location>
        <begin position="120"/>
        <end position="132"/>
    </location>
</feature>
<accession>A0A1H7LGG4</accession>
<dbReference type="InterPro" id="IPR007046">
    <property type="entry name" value="RNA_pol_sigma_54_core-bd"/>
</dbReference>
<feature type="domain" description="RNA polymerase sigma factor 54 core-binding" evidence="13">
    <location>
        <begin position="140"/>
        <end position="328"/>
    </location>
</feature>
<evidence type="ECO:0000256" key="8">
    <source>
        <dbReference type="ARBA" id="ARBA00023125"/>
    </source>
</evidence>
<dbReference type="GO" id="GO:0032993">
    <property type="term" value="C:protein-DNA complex"/>
    <property type="evidence" value="ECO:0007669"/>
    <property type="project" value="UniProtKB-ARBA"/>
</dbReference>
<feature type="domain" description="RNA polymerase sigma factor 54 DNA-binding" evidence="12">
    <location>
        <begin position="342"/>
        <end position="499"/>
    </location>
</feature>
<comment type="similarity">
    <text evidence="1 10">Belongs to the sigma-54 factor family.</text>
</comment>
<dbReference type="NCBIfam" id="NF004595">
    <property type="entry name" value="PRK05932.1-2"/>
    <property type="match status" value="1"/>
</dbReference>
<evidence type="ECO:0000256" key="6">
    <source>
        <dbReference type="ARBA" id="ARBA00023015"/>
    </source>
</evidence>
<reference evidence="15" key="1">
    <citation type="submission" date="2016-10" db="EMBL/GenBank/DDBJ databases">
        <authorList>
            <person name="Varghese N."/>
            <person name="Submissions S."/>
        </authorList>
    </citation>
    <scope>NUCLEOTIDE SEQUENCE [LARGE SCALE GENOMIC DNA]</scope>
    <source>
        <strain evidence="15">CGMCC 1.9127</strain>
    </source>
</reference>
<keyword evidence="15" id="KW-1185">Reference proteome</keyword>
<keyword evidence="3 10" id="KW-0240">DNA-directed RNA polymerase</keyword>
<keyword evidence="8 10" id="KW-0238">DNA-binding</keyword>
<proteinExistence type="inferred from homology"/>
<evidence type="ECO:0000259" key="12">
    <source>
        <dbReference type="Pfam" id="PF04552"/>
    </source>
</evidence>
<dbReference type="NCBIfam" id="TIGR02395">
    <property type="entry name" value="rpoN_sigma"/>
    <property type="match status" value="1"/>
</dbReference>